<accession>A0A6J4IWR7</accession>
<feature type="non-terminal residue" evidence="2">
    <location>
        <position position="60"/>
    </location>
</feature>
<dbReference type="EMBL" id="CADCTI010000233">
    <property type="protein sequence ID" value="CAA9263810.1"/>
    <property type="molecule type" value="Genomic_DNA"/>
</dbReference>
<proteinExistence type="predicted"/>
<feature type="compositionally biased region" description="Low complexity" evidence="1">
    <location>
        <begin position="8"/>
        <end position="54"/>
    </location>
</feature>
<dbReference type="AlphaFoldDB" id="A0A6J4IWR7"/>
<evidence type="ECO:0000256" key="1">
    <source>
        <dbReference type="SAM" id="MobiDB-lite"/>
    </source>
</evidence>
<evidence type="ECO:0000313" key="2">
    <source>
        <dbReference type="EMBL" id="CAA9263810.1"/>
    </source>
</evidence>
<name>A0A6J4IWR7_9ACTN</name>
<feature type="non-terminal residue" evidence="2">
    <location>
        <position position="1"/>
    </location>
</feature>
<feature type="region of interest" description="Disordered" evidence="1">
    <location>
        <begin position="1"/>
        <end position="60"/>
    </location>
</feature>
<sequence length="60" mass="6412">WSVRSTSRRPCPAWTTRRARTTSSVTPGNGAGTTRSSRLSRTSRTGSTKGRAGSVQRSST</sequence>
<organism evidence="2">
    <name type="scientific">uncultured Blastococcus sp</name>
    <dbReference type="NCBI Taxonomy" id="217144"/>
    <lineage>
        <taxon>Bacteria</taxon>
        <taxon>Bacillati</taxon>
        <taxon>Actinomycetota</taxon>
        <taxon>Actinomycetes</taxon>
        <taxon>Geodermatophilales</taxon>
        <taxon>Geodermatophilaceae</taxon>
        <taxon>Blastococcus</taxon>
        <taxon>environmental samples</taxon>
    </lineage>
</organism>
<reference evidence="2" key="1">
    <citation type="submission" date="2020-02" db="EMBL/GenBank/DDBJ databases">
        <authorList>
            <person name="Meier V. D."/>
        </authorList>
    </citation>
    <scope>NUCLEOTIDE SEQUENCE</scope>
    <source>
        <strain evidence="2">AVDCRST_MAG57</strain>
    </source>
</reference>
<protein>
    <submittedName>
        <fullName evidence="2">Uncharacterized protein</fullName>
    </submittedName>
</protein>
<gene>
    <name evidence="2" type="ORF">AVDCRST_MAG57-2750</name>
</gene>